<keyword evidence="3" id="KW-1185">Reference proteome</keyword>
<sequence>MNLPLGKAALLAGAAIVSALVPAVATAQEARNLDRATSDVLIFEGEVTTTPLKYRYTIPARTRLQVDVIPAEGSSLDPTLTITDVRTGEVLAEDDDSGGNLAARANILSERGQQVEITVSPFGFLEENETAGAFTLELRPRAWVRPVTRRVTTGSDTTGRLSVGGTQLFTIEGRAGQVLEVALVAAQQSDEEVTESAFDPYLKLYKGEGIDGELLSENDDNGSNLNSLIRYTLPEDGIYTLEASPYGDTAGEFTLRVAAPRETHVDGETQLAFGAPLAGFVQAAYGELEGDEQPPAAIYSLSPDLIAAIRGGQGEVTFNLTKPLSEDPDFPGGVDPMLELGFETPLGFATMKSDDDSGGELNARIPIDLSAIAADGDWLERLRLRATSIGEAGGFSIEAVPGLQEVVAPSWDEYAIEAAAEAVEDAAEAVENAAE</sequence>
<organism evidence="2 3">
    <name type="scientific">Alteraurantiacibacter buctensis</name>
    <dbReference type="NCBI Taxonomy" id="1503981"/>
    <lineage>
        <taxon>Bacteria</taxon>
        <taxon>Pseudomonadati</taxon>
        <taxon>Pseudomonadota</taxon>
        <taxon>Alphaproteobacteria</taxon>
        <taxon>Sphingomonadales</taxon>
        <taxon>Erythrobacteraceae</taxon>
        <taxon>Alteraurantiacibacter</taxon>
    </lineage>
</organism>
<dbReference type="AlphaFoldDB" id="A0A844YSR4"/>
<accession>A0A844YSR4</accession>
<evidence type="ECO:0008006" key="4">
    <source>
        <dbReference type="Google" id="ProtNLM"/>
    </source>
</evidence>
<keyword evidence="1" id="KW-0732">Signal</keyword>
<feature type="signal peptide" evidence="1">
    <location>
        <begin position="1"/>
        <end position="27"/>
    </location>
</feature>
<dbReference type="OrthoDB" id="733404at2"/>
<dbReference type="Proteomes" id="UP000466966">
    <property type="component" value="Unassembled WGS sequence"/>
</dbReference>
<comment type="caution">
    <text evidence="2">The sequence shown here is derived from an EMBL/GenBank/DDBJ whole genome shotgun (WGS) entry which is preliminary data.</text>
</comment>
<name>A0A844YSR4_9SPHN</name>
<gene>
    <name evidence="2" type="ORF">GRI99_06990</name>
</gene>
<dbReference type="Gene3D" id="2.60.120.380">
    <property type="match status" value="1"/>
</dbReference>
<reference evidence="2 3" key="1">
    <citation type="submission" date="2019-12" db="EMBL/GenBank/DDBJ databases">
        <title>Genomic-based taxomic classification of the family Erythrobacteraceae.</title>
        <authorList>
            <person name="Xu L."/>
        </authorList>
    </citation>
    <scope>NUCLEOTIDE SEQUENCE [LARGE SCALE GENOMIC DNA]</scope>
    <source>
        <strain evidence="2 3">M0322</strain>
    </source>
</reference>
<proteinExistence type="predicted"/>
<protein>
    <recommendedName>
        <fullName evidence="4">Peptidase</fullName>
    </recommendedName>
</protein>
<dbReference type="RefSeq" id="WP_160771304.1">
    <property type="nucleotide sequence ID" value="NZ_WTYV01000002.1"/>
</dbReference>
<evidence type="ECO:0000313" key="3">
    <source>
        <dbReference type="Proteomes" id="UP000466966"/>
    </source>
</evidence>
<evidence type="ECO:0000313" key="2">
    <source>
        <dbReference type="EMBL" id="MXO71385.1"/>
    </source>
</evidence>
<feature type="chain" id="PRO_5032599210" description="Peptidase" evidence="1">
    <location>
        <begin position="28"/>
        <end position="435"/>
    </location>
</feature>
<dbReference type="EMBL" id="WTYV01000002">
    <property type="protein sequence ID" value="MXO71385.1"/>
    <property type="molecule type" value="Genomic_DNA"/>
</dbReference>
<evidence type="ECO:0000256" key="1">
    <source>
        <dbReference type="SAM" id="SignalP"/>
    </source>
</evidence>